<comment type="cofactor">
    <cofactor evidence="1 8">
        <name>Fe(2+)</name>
        <dbReference type="ChEBI" id="CHEBI:29033"/>
    </cofactor>
</comment>
<dbReference type="InterPro" id="IPR045865">
    <property type="entry name" value="ACT-like_dom_sf"/>
</dbReference>
<comment type="similarity">
    <text evidence="2">Belongs to the biopterin-dependent aromatic amino acid hydroxylase family.</text>
</comment>
<keyword evidence="4 8" id="KW-0479">Metal-binding</keyword>
<evidence type="ECO:0000256" key="6">
    <source>
        <dbReference type="ARBA" id="ARBA00023004"/>
    </source>
</evidence>
<dbReference type="GO" id="GO:0004664">
    <property type="term" value="F:prephenate dehydratase activity"/>
    <property type="evidence" value="ECO:0007669"/>
    <property type="project" value="InterPro"/>
</dbReference>
<proteinExistence type="inferred from homology"/>
<dbReference type="PRINTS" id="PR00372">
    <property type="entry name" value="FYWHYDRXLASE"/>
</dbReference>
<dbReference type="PROSITE" id="PS51410">
    <property type="entry name" value="BH4_AAA_HYDROXYL_2"/>
    <property type="match status" value="1"/>
</dbReference>
<dbReference type="PANTHER" id="PTHR11473:SF24">
    <property type="entry name" value="PHENYLALANINE-4-HYDROXYLASE"/>
    <property type="match status" value="1"/>
</dbReference>
<keyword evidence="5" id="KW-0560">Oxidoreductase</keyword>
<reference evidence="11" key="1">
    <citation type="submission" date="2022-07" db="EMBL/GenBank/DDBJ databases">
        <title>Phylogenomic reconstructions and comparative analyses of Kickxellomycotina fungi.</title>
        <authorList>
            <person name="Reynolds N.K."/>
            <person name="Stajich J.E."/>
            <person name="Barry K."/>
            <person name="Grigoriev I.V."/>
            <person name="Crous P."/>
            <person name="Smith M.E."/>
        </authorList>
    </citation>
    <scope>NUCLEOTIDE SEQUENCE</scope>
    <source>
        <strain evidence="11">RSA 1196</strain>
    </source>
</reference>
<dbReference type="SUPFAM" id="SSF56534">
    <property type="entry name" value="Aromatic aminoacid monoxygenases, catalytic and oligomerization domains"/>
    <property type="match status" value="1"/>
</dbReference>
<dbReference type="InterPro" id="IPR036329">
    <property type="entry name" value="Aro-AA_hydroxylase_C_sf"/>
</dbReference>
<feature type="domain" description="ACT" evidence="10">
    <location>
        <begin position="25"/>
        <end position="104"/>
    </location>
</feature>
<evidence type="ECO:0000259" key="10">
    <source>
        <dbReference type="PROSITE" id="PS51671"/>
    </source>
</evidence>
<dbReference type="EC" id="1.14.16.1" evidence="3"/>
<dbReference type="GO" id="GO:0005506">
    <property type="term" value="F:iron ion binding"/>
    <property type="evidence" value="ECO:0007669"/>
    <property type="project" value="InterPro"/>
</dbReference>
<gene>
    <name evidence="11" type="ORF">IWQ62_004600</name>
</gene>
<dbReference type="OrthoDB" id="983542at2759"/>
<feature type="binding site" evidence="8">
    <location>
        <position position="284"/>
    </location>
    <ligand>
        <name>Fe cation</name>
        <dbReference type="ChEBI" id="CHEBI:24875"/>
    </ligand>
</feature>
<dbReference type="PANTHER" id="PTHR11473">
    <property type="entry name" value="AROMATIC AMINO ACID HYDROXYLASE"/>
    <property type="match status" value="1"/>
</dbReference>
<dbReference type="PROSITE" id="PS51671">
    <property type="entry name" value="ACT"/>
    <property type="match status" value="1"/>
</dbReference>
<dbReference type="InterPro" id="IPR002912">
    <property type="entry name" value="ACT_dom"/>
</dbReference>
<keyword evidence="6 8" id="KW-0408">Iron</keyword>
<dbReference type="CDD" id="cd04905">
    <property type="entry name" value="ACT_CM-PDT"/>
    <property type="match status" value="1"/>
</dbReference>
<dbReference type="InterPro" id="IPR036951">
    <property type="entry name" value="ArAA_hydroxylase_sf"/>
</dbReference>
<feature type="binding site" evidence="8">
    <location>
        <position position="279"/>
    </location>
    <ligand>
        <name>Fe cation</name>
        <dbReference type="ChEBI" id="CHEBI:24875"/>
    </ligand>
</feature>
<evidence type="ECO:0000256" key="7">
    <source>
        <dbReference type="ARBA" id="ARBA00023033"/>
    </source>
</evidence>
<evidence type="ECO:0000259" key="9">
    <source>
        <dbReference type="PROSITE" id="PS51410"/>
    </source>
</evidence>
<name>A0A9W8E0H3_9FUNG</name>
<dbReference type="GO" id="GO:0004505">
    <property type="term" value="F:phenylalanine 4-monooxygenase activity"/>
    <property type="evidence" value="ECO:0007669"/>
    <property type="project" value="UniProtKB-EC"/>
</dbReference>
<evidence type="ECO:0000256" key="8">
    <source>
        <dbReference type="PIRSR" id="PIRSR601273-2"/>
    </source>
</evidence>
<dbReference type="InterPro" id="IPR019774">
    <property type="entry name" value="Aromatic-AA_hydroxylase_C"/>
</dbReference>
<evidence type="ECO:0000256" key="4">
    <source>
        <dbReference type="ARBA" id="ARBA00022723"/>
    </source>
</evidence>
<feature type="domain" description="Biopterin-dependent aromatic amino acid hydroxylase family profile" evidence="9">
    <location>
        <begin position="99"/>
        <end position="368"/>
    </location>
</feature>
<evidence type="ECO:0000256" key="5">
    <source>
        <dbReference type="ARBA" id="ARBA00023002"/>
    </source>
</evidence>
<protein>
    <recommendedName>
        <fullName evidence="3">phenylalanine 4-monooxygenase</fullName>
        <ecNumber evidence="3">1.14.16.1</ecNumber>
    </recommendedName>
</protein>
<dbReference type="PROSITE" id="PS00858">
    <property type="entry name" value="PREPHENATE_DEHYDR_2"/>
    <property type="match status" value="1"/>
</dbReference>
<feature type="binding site" evidence="8">
    <location>
        <position position="324"/>
    </location>
    <ligand>
        <name>Fe cation</name>
        <dbReference type="ChEBI" id="CHEBI:24875"/>
    </ligand>
</feature>
<dbReference type="Gene3D" id="1.10.800.10">
    <property type="entry name" value="Aromatic amino acid hydroxylase"/>
    <property type="match status" value="1"/>
</dbReference>
<evidence type="ECO:0000256" key="3">
    <source>
        <dbReference type="ARBA" id="ARBA00011995"/>
    </source>
</evidence>
<dbReference type="InterPro" id="IPR018528">
    <property type="entry name" value="Preph_deHydtase_CS"/>
</dbReference>
<accession>A0A9W8E0H3</accession>
<feature type="non-terminal residue" evidence="11">
    <location>
        <position position="368"/>
    </location>
</feature>
<sequence>MNQTSAHSCGHDHTGSSNTEVERTTLLFSVNDRVGILDECLSLLRAQGISLTRIESRPSRTPDWDYDFFVDLQTNFPGSVDKAVEALSSLTNNVRVITTKSTGQHGKQCATVPWFPRKMRDLDSFVDKVLEMGEELDSDHPGATDAVYRQRRKDITTLARTYRWGMPLPHIDYTEDEVKTWGVVYRKLKSLLPTHACREYTHVFPLLEQNCGYSENNIPQLEDISRFLQECTGFTLRPVMGLLSSRDFLNALGFRVFHSTQYIRHSSKPLYTPEPDVCHELIGHVPLFADPAFAAFSQEIGLASLGASDEDIEKLATIFWFTVEFGLCQQTTLNSHGVKETTVRAYGAGLLSSFGELEYCLSDTPQRR</sequence>
<dbReference type="GO" id="GO:0009094">
    <property type="term" value="P:L-phenylalanine biosynthetic process"/>
    <property type="evidence" value="ECO:0007669"/>
    <property type="project" value="InterPro"/>
</dbReference>
<keyword evidence="7" id="KW-0503">Monooxygenase</keyword>
<dbReference type="PROSITE" id="PS00367">
    <property type="entry name" value="BH4_AAA_HYDROXYL_1"/>
    <property type="match status" value="1"/>
</dbReference>
<evidence type="ECO:0000256" key="1">
    <source>
        <dbReference type="ARBA" id="ARBA00001954"/>
    </source>
</evidence>
<dbReference type="InterPro" id="IPR001273">
    <property type="entry name" value="ArAA_hydroxylase"/>
</dbReference>
<dbReference type="Proteomes" id="UP001150925">
    <property type="component" value="Unassembled WGS sequence"/>
</dbReference>
<keyword evidence="12" id="KW-1185">Reference proteome</keyword>
<dbReference type="InterPro" id="IPR018301">
    <property type="entry name" value="ArAA_hydroxylase_Fe/CU_BS"/>
</dbReference>
<dbReference type="Pfam" id="PF00351">
    <property type="entry name" value="Biopterin_H"/>
    <property type="match status" value="1"/>
</dbReference>
<dbReference type="EMBL" id="JANBPY010001581">
    <property type="protein sequence ID" value="KAJ1959469.1"/>
    <property type="molecule type" value="Genomic_DNA"/>
</dbReference>
<dbReference type="Pfam" id="PF01842">
    <property type="entry name" value="ACT"/>
    <property type="match status" value="1"/>
</dbReference>
<evidence type="ECO:0000256" key="2">
    <source>
        <dbReference type="ARBA" id="ARBA00009712"/>
    </source>
</evidence>
<organism evidence="11 12">
    <name type="scientific">Dispira parvispora</name>
    <dbReference type="NCBI Taxonomy" id="1520584"/>
    <lineage>
        <taxon>Eukaryota</taxon>
        <taxon>Fungi</taxon>
        <taxon>Fungi incertae sedis</taxon>
        <taxon>Zoopagomycota</taxon>
        <taxon>Kickxellomycotina</taxon>
        <taxon>Dimargaritomycetes</taxon>
        <taxon>Dimargaritales</taxon>
        <taxon>Dimargaritaceae</taxon>
        <taxon>Dispira</taxon>
    </lineage>
</organism>
<evidence type="ECO:0000313" key="11">
    <source>
        <dbReference type="EMBL" id="KAJ1959469.1"/>
    </source>
</evidence>
<comment type="caution">
    <text evidence="11">The sequence shown here is derived from an EMBL/GenBank/DDBJ whole genome shotgun (WGS) entry which is preliminary data.</text>
</comment>
<evidence type="ECO:0000313" key="12">
    <source>
        <dbReference type="Proteomes" id="UP001150925"/>
    </source>
</evidence>
<dbReference type="AlphaFoldDB" id="A0A9W8E0H3"/>
<dbReference type="SUPFAM" id="SSF55021">
    <property type="entry name" value="ACT-like"/>
    <property type="match status" value="1"/>
</dbReference>